<organism evidence="15">
    <name type="scientific">Opuntia streptacantha</name>
    <name type="common">Prickly pear cactus</name>
    <name type="synonym">Opuntia cardona</name>
    <dbReference type="NCBI Taxonomy" id="393608"/>
    <lineage>
        <taxon>Eukaryota</taxon>
        <taxon>Viridiplantae</taxon>
        <taxon>Streptophyta</taxon>
        <taxon>Embryophyta</taxon>
        <taxon>Tracheophyta</taxon>
        <taxon>Spermatophyta</taxon>
        <taxon>Magnoliopsida</taxon>
        <taxon>eudicotyledons</taxon>
        <taxon>Gunneridae</taxon>
        <taxon>Pentapetalae</taxon>
        <taxon>Caryophyllales</taxon>
        <taxon>Cactineae</taxon>
        <taxon>Cactaceae</taxon>
        <taxon>Opuntioideae</taxon>
        <taxon>Opuntia</taxon>
    </lineage>
</organism>
<dbReference type="AlphaFoldDB" id="A0A7C9ENW6"/>
<dbReference type="InterPro" id="IPR004305">
    <property type="entry name" value="Thiaminase-2/PQQC"/>
</dbReference>
<evidence type="ECO:0000256" key="1">
    <source>
        <dbReference type="ARBA" id="ARBA00001881"/>
    </source>
</evidence>
<comment type="pathway">
    <text evidence="2">Cofactor biosynthesis; thiamine diphosphate biosynthesis.</text>
</comment>
<dbReference type="InterPro" id="IPR026285">
    <property type="entry name" value="TenA_E"/>
</dbReference>
<keyword evidence="5" id="KW-0784">Thiamine biosynthesis</keyword>
<feature type="active site" description="Proton donor" evidence="12">
    <location>
        <position position="208"/>
    </location>
</feature>
<sequence>MEVSIETWVKKHDLIYIGATRHPFIHSIRDGSVDLNNYKRWLSQDYLFVRKFVPFVASALVKACKESDDENDMEILLADMASLNDEIAWFKKEAAKWDIQLTGITPSKTNQKYWRFLESLMQPEVNYTVAMVALWAIEAVYQQSFAHCLEEDAKTPTELREACERWGSQEFAQYCDSLKKIANRLLAKASNDVRGKAEAAFVEVMEEEIEFWNMSEGRAK</sequence>
<dbReference type="EMBL" id="GISG01255873">
    <property type="protein sequence ID" value="MBA4672600.1"/>
    <property type="molecule type" value="Transcribed_RNA"/>
</dbReference>
<reference evidence="15" key="1">
    <citation type="journal article" date="2013" name="J. Plant Res.">
        <title>Effect of fungi and light on seed germination of three Opuntia species from semiarid lands of central Mexico.</title>
        <authorList>
            <person name="Delgado-Sanchez P."/>
            <person name="Jimenez-Bremont J.F."/>
            <person name="Guerrero-Gonzalez Mde L."/>
            <person name="Flores J."/>
        </authorList>
    </citation>
    <scope>NUCLEOTIDE SEQUENCE</scope>
    <source>
        <tissue evidence="15">Cladode</tissue>
    </source>
</reference>
<evidence type="ECO:0000256" key="4">
    <source>
        <dbReference type="ARBA" id="ARBA00022801"/>
    </source>
</evidence>
<feature type="binding site" evidence="13">
    <location>
        <position position="86"/>
    </location>
    <ligand>
        <name>substrate</name>
    </ligand>
</feature>
<evidence type="ECO:0000256" key="3">
    <source>
        <dbReference type="ARBA" id="ARBA00012684"/>
    </source>
</evidence>
<comment type="catalytic activity">
    <reaction evidence="7">
        <text>N-formyl-4-amino-5-aminomethyl-2-methylpyrimidine + H2O = 4-amino-5-aminomethyl-2-methylpyrimidine + formate</text>
        <dbReference type="Rhea" id="RHEA:46212"/>
        <dbReference type="ChEBI" id="CHEBI:15377"/>
        <dbReference type="ChEBI" id="CHEBI:15740"/>
        <dbReference type="ChEBI" id="CHEBI:63416"/>
        <dbReference type="ChEBI" id="CHEBI:85895"/>
    </reaction>
</comment>
<evidence type="ECO:0000256" key="7">
    <source>
        <dbReference type="ARBA" id="ARBA00050721"/>
    </source>
</evidence>
<dbReference type="GO" id="GO:0005829">
    <property type="term" value="C:cytosol"/>
    <property type="evidence" value="ECO:0007669"/>
    <property type="project" value="TreeGrafter"/>
</dbReference>
<dbReference type="FunFam" id="1.20.910.10:FF:000007">
    <property type="entry name" value="Bifunctional TENA-E protein"/>
    <property type="match status" value="1"/>
</dbReference>
<evidence type="ECO:0000256" key="5">
    <source>
        <dbReference type="ARBA" id="ARBA00022977"/>
    </source>
</evidence>
<dbReference type="Pfam" id="PF03070">
    <property type="entry name" value="TENA_THI-4"/>
    <property type="match status" value="1"/>
</dbReference>
<evidence type="ECO:0000256" key="11">
    <source>
        <dbReference type="ARBA" id="ARBA00082825"/>
    </source>
</evidence>
<keyword evidence="6" id="KW-1015">Disulfide bond</keyword>
<evidence type="ECO:0000256" key="2">
    <source>
        <dbReference type="ARBA" id="ARBA00004948"/>
    </source>
</evidence>
<dbReference type="CDD" id="cd19357">
    <property type="entry name" value="TenA_E_At3g16990-like"/>
    <property type="match status" value="1"/>
</dbReference>
<evidence type="ECO:0000256" key="12">
    <source>
        <dbReference type="PIRSR" id="PIRSR003170-1"/>
    </source>
</evidence>
<evidence type="ECO:0000259" key="14">
    <source>
        <dbReference type="Pfam" id="PF03070"/>
    </source>
</evidence>
<keyword evidence="4 15" id="KW-0378">Hydrolase</keyword>
<dbReference type="PIRSF" id="PIRSF003170">
    <property type="entry name" value="Pet18p"/>
    <property type="match status" value="1"/>
</dbReference>
<feature type="binding site" evidence="13">
    <location>
        <position position="45"/>
    </location>
    <ligand>
        <name>substrate</name>
    </ligand>
</feature>
<evidence type="ECO:0000256" key="9">
    <source>
        <dbReference type="ARBA" id="ARBA00077314"/>
    </source>
</evidence>
<dbReference type="SUPFAM" id="SSF48613">
    <property type="entry name" value="Heme oxygenase-like"/>
    <property type="match status" value="1"/>
</dbReference>
<proteinExistence type="inferred from homology"/>
<dbReference type="PANTHER" id="PTHR43198:SF5">
    <property type="entry name" value="BIFUNCTIONAL TENA-E PROTEIN"/>
    <property type="match status" value="1"/>
</dbReference>
<reference evidence="15" key="2">
    <citation type="submission" date="2020-07" db="EMBL/GenBank/DDBJ databases">
        <authorList>
            <person name="Vera ALvarez R."/>
            <person name="Arias-Moreno D.M."/>
            <person name="Jimenez-Jacinto V."/>
            <person name="Jimenez-Bremont J.F."/>
            <person name="Swaminathan K."/>
            <person name="Moose S.P."/>
            <person name="Guerrero-Gonzalez M.L."/>
            <person name="Marino-Ramirez L."/>
            <person name="Landsman D."/>
            <person name="Rodriguez-Kessler M."/>
            <person name="Delgado-Sanchez P."/>
        </authorList>
    </citation>
    <scope>NUCLEOTIDE SEQUENCE</scope>
    <source>
        <tissue evidence="15">Cladode</tissue>
    </source>
</reference>
<evidence type="ECO:0000256" key="6">
    <source>
        <dbReference type="ARBA" id="ARBA00023157"/>
    </source>
</evidence>
<dbReference type="InterPro" id="IPR050967">
    <property type="entry name" value="Thiamine_Salvage_TenA"/>
</dbReference>
<protein>
    <recommendedName>
        <fullName evidence="3">aminopyrimidine aminohydrolase</fullName>
        <ecNumber evidence="3">3.5.99.2</ecNumber>
    </recommendedName>
    <alternativeName>
        <fullName evidence="10">Aminopyrimidine aminohydrolase</fullName>
    </alternativeName>
    <alternativeName>
        <fullName evidence="11">Formylaminopyrimidine amidohydrolase</fullName>
    </alternativeName>
    <alternativeName>
        <fullName evidence="9">Formylaminopyrimidine deformylase</fullName>
    </alternativeName>
</protein>
<evidence type="ECO:0000256" key="8">
    <source>
        <dbReference type="ARBA" id="ARBA00060919"/>
    </source>
</evidence>
<dbReference type="GO" id="GO:0050334">
    <property type="term" value="F:thiaminase activity"/>
    <property type="evidence" value="ECO:0007669"/>
    <property type="project" value="UniProtKB-EC"/>
</dbReference>
<evidence type="ECO:0000256" key="10">
    <source>
        <dbReference type="ARBA" id="ARBA00079571"/>
    </source>
</evidence>
<dbReference type="GO" id="GO:0009228">
    <property type="term" value="P:thiamine biosynthetic process"/>
    <property type="evidence" value="ECO:0007669"/>
    <property type="project" value="UniProtKB-KW"/>
</dbReference>
<dbReference type="Gene3D" id="1.20.910.10">
    <property type="entry name" value="Heme oxygenase-like"/>
    <property type="match status" value="1"/>
</dbReference>
<feature type="domain" description="Thiaminase-2/PQQC" evidence="14">
    <location>
        <begin position="10"/>
        <end position="215"/>
    </location>
</feature>
<dbReference type="EC" id="3.5.99.2" evidence="3"/>
<dbReference type="InterPro" id="IPR016084">
    <property type="entry name" value="Haem_Oase-like_multi-hlx"/>
</dbReference>
<dbReference type="PANTHER" id="PTHR43198">
    <property type="entry name" value="BIFUNCTIONAL TH2 PROTEIN"/>
    <property type="match status" value="1"/>
</dbReference>
<feature type="binding site" evidence="13">
    <location>
        <position position="138"/>
    </location>
    <ligand>
        <name>substrate</name>
    </ligand>
</feature>
<name>A0A7C9ENW6_OPUST</name>
<comment type="catalytic activity">
    <reaction evidence="1">
        <text>4-amino-5-aminomethyl-2-methylpyrimidine + H2O = 4-amino-5-hydroxymethyl-2-methylpyrimidine + NH4(+)</text>
        <dbReference type="Rhea" id="RHEA:31799"/>
        <dbReference type="ChEBI" id="CHEBI:15377"/>
        <dbReference type="ChEBI" id="CHEBI:16892"/>
        <dbReference type="ChEBI" id="CHEBI:28938"/>
        <dbReference type="ChEBI" id="CHEBI:63416"/>
        <dbReference type="EC" id="3.5.99.2"/>
    </reaction>
</comment>
<evidence type="ECO:0000313" key="15">
    <source>
        <dbReference type="EMBL" id="MBA4672600.1"/>
    </source>
</evidence>
<comment type="similarity">
    <text evidence="8">Belongs to the thiaminase-2 family.</text>
</comment>
<accession>A0A7C9ENW6</accession>
<evidence type="ECO:0000256" key="13">
    <source>
        <dbReference type="PIRSR" id="PIRSR003170-2"/>
    </source>
</evidence>